<evidence type="ECO:0000313" key="1">
    <source>
        <dbReference type="EMBL" id="KAL1870529.1"/>
    </source>
</evidence>
<reference evidence="1 2" key="1">
    <citation type="journal article" date="2024" name="Commun. Biol.">
        <title>Comparative genomic analysis of thermophilic fungi reveals convergent evolutionary adaptations and gene losses.</title>
        <authorList>
            <person name="Steindorff A.S."/>
            <person name="Aguilar-Pontes M.V."/>
            <person name="Robinson A.J."/>
            <person name="Andreopoulos B."/>
            <person name="LaButti K."/>
            <person name="Kuo A."/>
            <person name="Mondo S."/>
            <person name="Riley R."/>
            <person name="Otillar R."/>
            <person name="Haridas S."/>
            <person name="Lipzen A."/>
            <person name="Grimwood J."/>
            <person name="Schmutz J."/>
            <person name="Clum A."/>
            <person name="Reid I.D."/>
            <person name="Moisan M.C."/>
            <person name="Butler G."/>
            <person name="Nguyen T.T.M."/>
            <person name="Dewar K."/>
            <person name="Conant G."/>
            <person name="Drula E."/>
            <person name="Henrissat B."/>
            <person name="Hansel C."/>
            <person name="Singer S."/>
            <person name="Hutchinson M.I."/>
            <person name="de Vries R.P."/>
            <person name="Natvig D.O."/>
            <person name="Powell A.J."/>
            <person name="Tsang A."/>
            <person name="Grigoriev I.V."/>
        </authorList>
    </citation>
    <scope>NUCLEOTIDE SEQUENCE [LARGE SCALE GENOMIC DNA]</scope>
    <source>
        <strain evidence="1 2">ATCC 24622</strain>
    </source>
</reference>
<gene>
    <name evidence="1" type="ORF">VTK73DRAFT_2603</name>
</gene>
<proteinExistence type="predicted"/>
<evidence type="ECO:0000313" key="2">
    <source>
        <dbReference type="Proteomes" id="UP001586593"/>
    </source>
</evidence>
<name>A0ABR3X4I9_9PEZI</name>
<accession>A0ABR3X4I9</accession>
<sequence length="114" mass="12685">MAVDVRKRRRDLVHLHRKSSMSQKYVLEPISGDASAADRKPQRYVDCVTYRSELTRCSSLCGSSNISLGWEIDDSGQTFVYPADDALGIFTCQALSDLVGDNASSLTRARPRDE</sequence>
<comment type="caution">
    <text evidence="1">The sequence shown here is derived from an EMBL/GenBank/DDBJ whole genome shotgun (WGS) entry which is preliminary data.</text>
</comment>
<keyword evidence="2" id="KW-1185">Reference proteome</keyword>
<organism evidence="1 2">
    <name type="scientific">Phialemonium thermophilum</name>
    <dbReference type="NCBI Taxonomy" id="223376"/>
    <lineage>
        <taxon>Eukaryota</taxon>
        <taxon>Fungi</taxon>
        <taxon>Dikarya</taxon>
        <taxon>Ascomycota</taxon>
        <taxon>Pezizomycotina</taxon>
        <taxon>Sordariomycetes</taxon>
        <taxon>Sordariomycetidae</taxon>
        <taxon>Cephalothecales</taxon>
        <taxon>Cephalothecaceae</taxon>
        <taxon>Phialemonium</taxon>
    </lineage>
</organism>
<dbReference type="Proteomes" id="UP001586593">
    <property type="component" value="Unassembled WGS sequence"/>
</dbReference>
<protein>
    <submittedName>
        <fullName evidence="1">Uncharacterized protein</fullName>
    </submittedName>
</protein>
<dbReference type="EMBL" id="JAZHXJ010000174">
    <property type="protein sequence ID" value="KAL1870529.1"/>
    <property type="molecule type" value="Genomic_DNA"/>
</dbReference>